<dbReference type="Gramene" id="OPUNC02G14360.1">
    <property type="protein sequence ID" value="OPUNC02G14360.1"/>
    <property type="gene ID" value="OPUNC02G14360"/>
</dbReference>
<reference evidence="2" key="1">
    <citation type="submission" date="2015-04" db="UniProtKB">
        <authorList>
            <consortium name="EnsemblPlants"/>
        </authorList>
    </citation>
    <scope>IDENTIFICATION</scope>
</reference>
<keyword evidence="3" id="KW-1185">Reference proteome</keyword>
<reference evidence="2" key="2">
    <citation type="submission" date="2018-05" db="EMBL/GenBank/DDBJ databases">
        <title>OpunRS2 (Oryza punctata Reference Sequence Version 2).</title>
        <authorList>
            <person name="Zhang J."/>
            <person name="Kudrna D."/>
            <person name="Lee S."/>
            <person name="Talag J."/>
            <person name="Welchert J."/>
            <person name="Wing R.A."/>
        </authorList>
    </citation>
    <scope>NUCLEOTIDE SEQUENCE [LARGE SCALE GENOMIC DNA]</scope>
</reference>
<evidence type="ECO:0000256" key="1">
    <source>
        <dbReference type="SAM" id="SignalP"/>
    </source>
</evidence>
<dbReference type="EnsemblPlants" id="OPUNC02G14360.1">
    <property type="protein sequence ID" value="OPUNC02G14360.1"/>
    <property type="gene ID" value="OPUNC02G14360"/>
</dbReference>
<protein>
    <submittedName>
        <fullName evidence="2">Uncharacterized protein</fullName>
    </submittedName>
</protein>
<sequence>MEIVVLLNCTLAQLLIIYLGLPMSYNKPTEAMLQPSKDTFAKNTMGWQPRLMSKEVSPNEHNAHGSTDLLDDDHGDPIMDETFLWKGKHKSMVATATLPYSMRQDFYVDSIWEDSDQGLETVQPCAPLPWPHGGGGTGRFTPRPILQPTLDSAFQSCLQWLSWITIGDRNNTDF</sequence>
<proteinExistence type="predicted"/>
<dbReference type="HOGENOM" id="CLU_1542554_0_0_1"/>
<evidence type="ECO:0000313" key="2">
    <source>
        <dbReference type="EnsemblPlants" id="OPUNC02G14360.1"/>
    </source>
</evidence>
<name>A0A0E0JZM1_ORYPU</name>
<accession>A0A0E0JZM1</accession>
<feature type="chain" id="PRO_5002364867" evidence="1">
    <location>
        <begin position="27"/>
        <end position="174"/>
    </location>
</feature>
<evidence type="ECO:0000313" key="3">
    <source>
        <dbReference type="Proteomes" id="UP000026962"/>
    </source>
</evidence>
<dbReference type="Proteomes" id="UP000026962">
    <property type="component" value="Chromosome 2"/>
</dbReference>
<dbReference type="AlphaFoldDB" id="A0A0E0JZM1"/>
<organism evidence="2">
    <name type="scientific">Oryza punctata</name>
    <name type="common">Red rice</name>
    <dbReference type="NCBI Taxonomy" id="4537"/>
    <lineage>
        <taxon>Eukaryota</taxon>
        <taxon>Viridiplantae</taxon>
        <taxon>Streptophyta</taxon>
        <taxon>Embryophyta</taxon>
        <taxon>Tracheophyta</taxon>
        <taxon>Spermatophyta</taxon>
        <taxon>Magnoliopsida</taxon>
        <taxon>Liliopsida</taxon>
        <taxon>Poales</taxon>
        <taxon>Poaceae</taxon>
        <taxon>BOP clade</taxon>
        <taxon>Oryzoideae</taxon>
        <taxon>Oryzeae</taxon>
        <taxon>Oryzinae</taxon>
        <taxon>Oryza</taxon>
    </lineage>
</organism>
<feature type="signal peptide" evidence="1">
    <location>
        <begin position="1"/>
        <end position="26"/>
    </location>
</feature>
<keyword evidence="1" id="KW-0732">Signal</keyword>